<dbReference type="Proteomes" id="UP000643403">
    <property type="component" value="Unassembled WGS sequence"/>
</dbReference>
<name>A0ABQ3BWQ3_9GAMM</name>
<reference evidence="2" key="1">
    <citation type="journal article" date="2019" name="Int. J. Syst. Evol. Microbiol.">
        <title>The Global Catalogue of Microorganisms (GCM) 10K type strain sequencing project: providing services to taxonomists for standard genome sequencing and annotation.</title>
        <authorList>
            <consortium name="The Broad Institute Genomics Platform"/>
            <consortium name="The Broad Institute Genome Sequencing Center for Infectious Disease"/>
            <person name="Wu L."/>
            <person name="Ma J."/>
        </authorList>
    </citation>
    <scope>NUCLEOTIDE SEQUENCE [LARGE SCALE GENOMIC DNA]</scope>
    <source>
        <strain evidence="2">KCTC 22558</strain>
    </source>
</reference>
<sequence>MQFKIPTPAAPDMSRLTAALADADPAAVVDFDAAHAVLRLSSYLQPVQIATVLSQAGLPTQEAQVAKIPSDCCGGCGG</sequence>
<keyword evidence="2" id="KW-1185">Reference proteome</keyword>
<protein>
    <recommendedName>
        <fullName evidence="3">HMA domain-containing protein</fullName>
    </recommendedName>
</protein>
<organism evidence="1 2">
    <name type="scientific">Cognatilysobacter xinjiangensis</name>
    <dbReference type="NCBI Taxonomy" id="546892"/>
    <lineage>
        <taxon>Bacteria</taxon>
        <taxon>Pseudomonadati</taxon>
        <taxon>Pseudomonadota</taxon>
        <taxon>Gammaproteobacteria</taxon>
        <taxon>Lysobacterales</taxon>
        <taxon>Lysobacteraceae</taxon>
        <taxon>Cognatilysobacter</taxon>
    </lineage>
</organism>
<dbReference type="RefSeq" id="WP_189447081.1">
    <property type="nucleotide sequence ID" value="NZ_BMXY01000001.1"/>
</dbReference>
<evidence type="ECO:0000313" key="2">
    <source>
        <dbReference type="Proteomes" id="UP000643403"/>
    </source>
</evidence>
<accession>A0ABQ3BWQ3</accession>
<comment type="caution">
    <text evidence="1">The sequence shown here is derived from an EMBL/GenBank/DDBJ whole genome shotgun (WGS) entry which is preliminary data.</text>
</comment>
<evidence type="ECO:0008006" key="3">
    <source>
        <dbReference type="Google" id="ProtNLM"/>
    </source>
</evidence>
<proteinExistence type="predicted"/>
<dbReference type="EMBL" id="BMXY01000001">
    <property type="protein sequence ID" value="GGZ57008.1"/>
    <property type="molecule type" value="Genomic_DNA"/>
</dbReference>
<evidence type="ECO:0000313" key="1">
    <source>
        <dbReference type="EMBL" id="GGZ57008.1"/>
    </source>
</evidence>
<gene>
    <name evidence="1" type="ORF">GCM10008101_08140</name>
</gene>